<protein>
    <recommendedName>
        <fullName evidence="9">ADM2</fullName>
    </recommendedName>
</protein>
<dbReference type="AlphaFoldDB" id="A0A8C4V1L8"/>
<name>A0A8C4V1L8_FALTI</name>
<comment type="subcellular location">
    <subcellularLocation>
        <location evidence="1">Secreted</location>
    </subcellularLocation>
</comment>
<evidence type="ECO:0000313" key="7">
    <source>
        <dbReference type="Ensembl" id="ENSFTIP00000020923.1"/>
    </source>
</evidence>
<evidence type="ECO:0000256" key="3">
    <source>
        <dbReference type="ARBA" id="ARBA00022525"/>
    </source>
</evidence>
<dbReference type="GO" id="GO:0007189">
    <property type="term" value="P:adenylate cyclase-activating G protein-coupled receptor signaling pathway"/>
    <property type="evidence" value="ECO:0007669"/>
    <property type="project" value="TreeGrafter"/>
</dbReference>
<evidence type="ECO:0000256" key="1">
    <source>
        <dbReference type="ARBA" id="ARBA00004613"/>
    </source>
</evidence>
<evidence type="ECO:0000256" key="4">
    <source>
        <dbReference type="ARBA" id="ARBA00022729"/>
    </source>
</evidence>
<keyword evidence="4" id="KW-0732">Signal</keyword>
<dbReference type="OrthoDB" id="9907777at2759"/>
<dbReference type="PANTHER" id="PTHR23414:SF2">
    <property type="entry name" value="PROTEIN ADM2"/>
    <property type="match status" value="1"/>
</dbReference>
<evidence type="ECO:0008006" key="9">
    <source>
        <dbReference type="Google" id="ProtNLM"/>
    </source>
</evidence>
<evidence type="ECO:0000256" key="2">
    <source>
        <dbReference type="ARBA" id="ARBA00010575"/>
    </source>
</evidence>
<accession>A0A8C4V1L8</accession>
<evidence type="ECO:0000256" key="6">
    <source>
        <dbReference type="SAM" id="MobiDB-lite"/>
    </source>
</evidence>
<keyword evidence="5" id="KW-1015">Disulfide bond</keyword>
<reference evidence="7" key="1">
    <citation type="submission" date="2025-08" db="UniProtKB">
        <authorList>
            <consortium name="Ensembl"/>
        </authorList>
    </citation>
    <scope>IDENTIFICATION</scope>
</reference>
<dbReference type="Ensembl" id="ENSFTIT00000021796.1">
    <property type="protein sequence ID" value="ENSFTIP00000020923.1"/>
    <property type="gene ID" value="ENSFTIG00000013615.1"/>
</dbReference>
<reference evidence="7" key="2">
    <citation type="submission" date="2025-09" db="UniProtKB">
        <authorList>
            <consortium name="Ensembl"/>
        </authorList>
    </citation>
    <scope>IDENTIFICATION</scope>
</reference>
<organism evidence="7 8">
    <name type="scientific">Falco tinnunculus</name>
    <name type="common">Common kestrel</name>
    <dbReference type="NCBI Taxonomy" id="100819"/>
    <lineage>
        <taxon>Eukaryota</taxon>
        <taxon>Metazoa</taxon>
        <taxon>Chordata</taxon>
        <taxon>Craniata</taxon>
        <taxon>Vertebrata</taxon>
        <taxon>Euteleostomi</taxon>
        <taxon>Archelosauria</taxon>
        <taxon>Archosauria</taxon>
        <taxon>Dinosauria</taxon>
        <taxon>Saurischia</taxon>
        <taxon>Theropoda</taxon>
        <taxon>Coelurosauria</taxon>
        <taxon>Aves</taxon>
        <taxon>Neognathae</taxon>
        <taxon>Neoaves</taxon>
        <taxon>Telluraves</taxon>
        <taxon>Australaves</taxon>
        <taxon>Falconiformes</taxon>
        <taxon>Falconidae</taxon>
        <taxon>Falco</taxon>
    </lineage>
</organism>
<dbReference type="GO" id="GO:0003073">
    <property type="term" value="P:regulation of systemic arterial blood pressure"/>
    <property type="evidence" value="ECO:0007669"/>
    <property type="project" value="TreeGrafter"/>
</dbReference>
<evidence type="ECO:0000313" key="8">
    <source>
        <dbReference type="Proteomes" id="UP000694562"/>
    </source>
</evidence>
<dbReference type="OMA" id="WHVRRLI"/>
<dbReference type="GO" id="GO:0010460">
    <property type="term" value="P:positive regulation of heart rate"/>
    <property type="evidence" value="ECO:0007669"/>
    <property type="project" value="TreeGrafter"/>
</dbReference>
<feature type="region of interest" description="Disordered" evidence="6">
    <location>
        <begin position="1"/>
        <end position="25"/>
    </location>
</feature>
<dbReference type="GO" id="GO:0005576">
    <property type="term" value="C:extracellular region"/>
    <property type="evidence" value="ECO:0007669"/>
    <property type="project" value="UniProtKB-SubCell"/>
</dbReference>
<dbReference type="PANTHER" id="PTHR23414">
    <property type="entry name" value="ADRENOMEDULLIN, ADM"/>
    <property type="match status" value="1"/>
</dbReference>
<keyword evidence="8" id="KW-1185">Reference proteome</keyword>
<evidence type="ECO:0000256" key="5">
    <source>
        <dbReference type="ARBA" id="ARBA00023157"/>
    </source>
</evidence>
<proteinExistence type="inferred from homology"/>
<feature type="compositionally biased region" description="Basic and acidic residues" evidence="6">
    <location>
        <begin position="58"/>
        <end position="70"/>
    </location>
</feature>
<feature type="region of interest" description="Disordered" evidence="6">
    <location>
        <begin position="54"/>
        <end position="120"/>
    </location>
</feature>
<keyword evidence="3" id="KW-0964">Secreted</keyword>
<dbReference type="InterPro" id="IPR051665">
    <property type="entry name" value="Adrenomedullin-reg_peptide"/>
</dbReference>
<comment type="similarity">
    <text evidence="2">Belongs to the adrenomedullin family.</text>
</comment>
<feature type="compositionally biased region" description="Basic residues" evidence="6">
    <location>
        <begin position="103"/>
        <end position="120"/>
    </location>
</feature>
<dbReference type="Proteomes" id="UP000694562">
    <property type="component" value="Unplaced"/>
</dbReference>
<sequence length="225" mass="24442">MGQLEPSPKPSPGPSLLPAAVSRPGPAMRAPAPVALGCISLVLCLLELPACLPLPDGRSPKRREPPDRRPSPASLLGDHPGPQPPALPQPAGGPRQRPLIPRHGPKLMPRHGPRLSPRHGARLAPRHRLLIPRQHPKLIPRHGACLSPRHGHRPVLRHSPRHGPQHPRGRRHASGRLQHAQLLRVGCVLGTCQVQNLSHRLWQLMGQSGRQDSSPMNPNSPHSYG</sequence>